<evidence type="ECO:0000313" key="2">
    <source>
        <dbReference type="EMBL" id="CAM74481.1"/>
    </source>
</evidence>
<name>A4TV24_9PROT</name>
<keyword evidence="1" id="KW-0812">Transmembrane</keyword>
<keyword evidence="1" id="KW-0472">Membrane</keyword>
<evidence type="ECO:0000256" key="1">
    <source>
        <dbReference type="SAM" id="Phobius"/>
    </source>
</evidence>
<accession>A4TV24</accession>
<reference evidence="2" key="1">
    <citation type="journal article" date="2007" name="J. Bacteriol.">
        <title>Comparative genome analysis of four magnetotactic bacteria reveals a complex set of group-specific genes implicated in magnetosome biomineralization and function.</title>
        <authorList>
            <person name="Richter M."/>
            <person name="Kube M."/>
            <person name="Bazylinski D.A."/>
            <person name="Lombardot T."/>
            <person name="Gloeckner F.O."/>
            <person name="Reinhardt R."/>
            <person name="Schueler D."/>
        </authorList>
    </citation>
    <scope>NUCLEOTIDE SEQUENCE</scope>
    <source>
        <strain evidence="2">MSR-1</strain>
    </source>
</reference>
<sequence length="35" mass="3991">MRRRQALAKAQQQVDLRPLAVTFLFVIAAFALYAL</sequence>
<keyword evidence="1" id="KW-1133">Transmembrane helix</keyword>
<protein>
    <submittedName>
        <fullName evidence="2">Uncharacterized protein</fullName>
    </submittedName>
</protein>
<feature type="transmembrane region" description="Helical" evidence="1">
    <location>
        <begin position="16"/>
        <end position="34"/>
    </location>
</feature>
<organism evidence="2">
    <name type="scientific">Magnetospirillum gryphiswaldense</name>
    <dbReference type="NCBI Taxonomy" id="55518"/>
    <lineage>
        <taxon>Bacteria</taxon>
        <taxon>Pseudomonadati</taxon>
        <taxon>Pseudomonadota</taxon>
        <taxon>Alphaproteobacteria</taxon>
        <taxon>Rhodospirillales</taxon>
        <taxon>Rhodospirillaceae</taxon>
        <taxon>Magnetospirillum</taxon>
    </lineage>
</organism>
<gene>
    <name evidence="2" type="ORF">MGR_1953</name>
</gene>
<dbReference type="EMBL" id="CU459003">
    <property type="protein sequence ID" value="CAM74481.1"/>
    <property type="molecule type" value="Genomic_DNA"/>
</dbReference>
<proteinExistence type="predicted"/>
<dbReference type="AlphaFoldDB" id="A4TV24"/>